<protein>
    <submittedName>
        <fullName evidence="1">Uncharacterized protein</fullName>
    </submittedName>
</protein>
<reference evidence="1 2" key="1">
    <citation type="submission" date="2017-12" db="EMBL/GenBank/DDBJ databases">
        <title>Comparative genomics of Botrytis spp.</title>
        <authorList>
            <person name="Valero-Jimenez C.A."/>
            <person name="Tapia P."/>
            <person name="Veloso J."/>
            <person name="Silva-Moreno E."/>
            <person name="Staats M."/>
            <person name="Valdes J.H."/>
            <person name="Van Kan J.A.L."/>
        </authorList>
    </citation>
    <scope>NUCLEOTIDE SEQUENCE [LARGE SCALE GENOMIC DNA]</scope>
    <source>
        <strain evidence="1 2">Bh0001</strain>
    </source>
</reference>
<sequence>MEIDKARWLVSQSGQQKVLSMIGWLSVKLKIGVTNGNNREWLEDGVLVWYHEPWNGNSPKAKA</sequence>
<gene>
    <name evidence="1" type="ORF">BHYA_0014g00180</name>
</gene>
<evidence type="ECO:0000313" key="1">
    <source>
        <dbReference type="EMBL" id="TGO41935.1"/>
    </source>
</evidence>
<dbReference type="Proteomes" id="UP000297814">
    <property type="component" value="Unassembled WGS sequence"/>
</dbReference>
<proteinExistence type="predicted"/>
<dbReference type="EMBL" id="PQXK01000014">
    <property type="protein sequence ID" value="TGO41935.1"/>
    <property type="molecule type" value="Genomic_DNA"/>
</dbReference>
<dbReference type="AlphaFoldDB" id="A0A4Z1GZF8"/>
<comment type="caution">
    <text evidence="1">The sequence shown here is derived from an EMBL/GenBank/DDBJ whole genome shotgun (WGS) entry which is preliminary data.</text>
</comment>
<accession>A0A4Z1GZF8</accession>
<organism evidence="1 2">
    <name type="scientific">Botrytis hyacinthi</name>
    <dbReference type="NCBI Taxonomy" id="278943"/>
    <lineage>
        <taxon>Eukaryota</taxon>
        <taxon>Fungi</taxon>
        <taxon>Dikarya</taxon>
        <taxon>Ascomycota</taxon>
        <taxon>Pezizomycotina</taxon>
        <taxon>Leotiomycetes</taxon>
        <taxon>Helotiales</taxon>
        <taxon>Sclerotiniaceae</taxon>
        <taxon>Botrytis</taxon>
    </lineage>
</organism>
<name>A0A4Z1GZF8_9HELO</name>
<keyword evidence="2" id="KW-1185">Reference proteome</keyword>
<evidence type="ECO:0000313" key="2">
    <source>
        <dbReference type="Proteomes" id="UP000297814"/>
    </source>
</evidence>